<dbReference type="RefSeq" id="WP_068499240.1">
    <property type="nucleotide sequence ID" value="NZ_LWQU01000129.1"/>
</dbReference>
<evidence type="ECO:0000313" key="2">
    <source>
        <dbReference type="EMBL" id="OAN52450.1"/>
    </source>
</evidence>
<protein>
    <submittedName>
        <fullName evidence="2">SAM-dependent methyltransferase</fullName>
    </submittedName>
</protein>
<dbReference type="OrthoDB" id="9788660at2"/>
<keyword evidence="3" id="KW-1185">Reference proteome</keyword>
<comment type="caution">
    <text evidence="2">The sequence shown here is derived from an EMBL/GenBank/DDBJ whole genome shotgun (WGS) entry which is preliminary data.</text>
</comment>
<gene>
    <name evidence="2" type="ORF">A6A05_10740</name>
</gene>
<reference evidence="2 3" key="1">
    <citation type="submission" date="2016-04" db="EMBL/GenBank/DDBJ databases">
        <title>Draft genome sequence of freshwater magnetotactic bacteria Magnetospirillum marisnigri SP-1 and Magnetospirillum moscoviense BB-1.</title>
        <authorList>
            <person name="Koziaeva V."/>
            <person name="Dziuba M.V."/>
            <person name="Ivanov T.M."/>
            <person name="Kuznetsov B."/>
            <person name="Grouzdev D.S."/>
        </authorList>
    </citation>
    <scope>NUCLEOTIDE SEQUENCE [LARGE SCALE GENOMIC DNA]</scope>
    <source>
        <strain evidence="2 3">BB-1</strain>
    </source>
</reference>
<organism evidence="2 3">
    <name type="scientific">Magnetospirillum moscoviense</name>
    <dbReference type="NCBI Taxonomy" id="1437059"/>
    <lineage>
        <taxon>Bacteria</taxon>
        <taxon>Pseudomonadati</taxon>
        <taxon>Pseudomonadota</taxon>
        <taxon>Alphaproteobacteria</taxon>
        <taxon>Rhodospirillales</taxon>
        <taxon>Rhodospirillaceae</taxon>
        <taxon>Magnetospirillum</taxon>
    </lineage>
</organism>
<dbReference type="CDD" id="cd02440">
    <property type="entry name" value="AdoMet_MTases"/>
    <property type="match status" value="1"/>
</dbReference>
<dbReference type="Proteomes" id="UP000078543">
    <property type="component" value="Unassembled WGS sequence"/>
</dbReference>
<feature type="domain" description="Methyltransferase" evidence="1">
    <location>
        <begin position="48"/>
        <end position="144"/>
    </location>
</feature>
<dbReference type="GO" id="GO:0032259">
    <property type="term" value="P:methylation"/>
    <property type="evidence" value="ECO:0007669"/>
    <property type="project" value="UniProtKB-KW"/>
</dbReference>
<sequence length="208" mass="23527">MTIDEERKDHWQKVWSTKQADEVSWFQPEPTLSMELIERQALRKDAGIIDIGGGASLLVDRLIERGWHHVAVLDISQAALDQAAERLGPAGDDVTWIEADILEWRPVPGLFELWHDRAVFHFLTRPEDQKAYRRILMTALVPGGTVILATFAPDGPEKCSGLPVARHDIESLARVLGADFELIETRREDHVTPSGKTQSFTWGVFRRV</sequence>
<keyword evidence="2" id="KW-0489">Methyltransferase</keyword>
<dbReference type="PANTHER" id="PTHR12843">
    <property type="entry name" value="PROTEIN-LYSINE N-METHYLTRANSFERASE METTL10"/>
    <property type="match status" value="1"/>
</dbReference>
<evidence type="ECO:0000313" key="3">
    <source>
        <dbReference type="Proteomes" id="UP000078543"/>
    </source>
</evidence>
<dbReference type="STRING" id="1437059.A6A05_10740"/>
<dbReference type="PANTHER" id="PTHR12843:SF5">
    <property type="entry name" value="EEF1A LYSINE METHYLTRANSFERASE 2"/>
    <property type="match status" value="1"/>
</dbReference>
<keyword evidence="2" id="KW-0808">Transferase</keyword>
<dbReference type="InterPro" id="IPR041698">
    <property type="entry name" value="Methyltransf_25"/>
</dbReference>
<name>A0A178MST1_9PROT</name>
<evidence type="ECO:0000259" key="1">
    <source>
        <dbReference type="Pfam" id="PF13649"/>
    </source>
</evidence>
<dbReference type="GO" id="GO:0008168">
    <property type="term" value="F:methyltransferase activity"/>
    <property type="evidence" value="ECO:0007669"/>
    <property type="project" value="UniProtKB-KW"/>
</dbReference>
<dbReference type="Pfam" id="PF13649">
    <property type="entry name" value="Methyltransf_25"/>
    <property type="match status" value="1"/>
</dbReference>
<proteinExistence type="predicted"/>
<dbReference type="AlphaFoldDB" id="A0A178MST1"/>
<dbReference type="InterPro" id="IPR029063">
    <property type="entry name" value="SAM-dependent_MTases_sf"/>
</dbReference>
<dbReference type="Gene3D" id="3.40.50.150">
    <property type="entry name" value="Vaccinia Virus protein VP39"/>
    <property type="match status" value="1"/>
</dbReference>
<dbReference type="EMBL" id="LWQU01000129">
    <property type="protein sequence ID" value="OAN52450.1"/>
    <property type="molecule type" value="Genomic_DNA"/>
</dbReference>
<dbReference type="SUPFAM" id="SSF53335">
    <property type="entry name" value="S-adenosyl-L-methionine-dependent methyltransferases"/>
    <property type="match status" value="1"/>
</dbReference>
<accession>A0A178MST1</accession>